<dbReference type="EC" id="1.1.1.385" evidence="5"/>
<dbReference type="SUPFAM" id="SSF51735">
    <property type="entry name" value="NAD(P)-binding Rossmann-fold domains"/>
    <property type="match status" value="1"/>
</dbReference>
<dbReference type="SMART" id="SM00822">
    <property type="entry name" value="PKS_KR"/>
    <property type="match status" value="1"/>
</dbReference>
<dbReference type="PANTHER" id="PTHR24321">
    <property type="entry name" value="DEHYDROGENASES, SHORT CHAIN"/>
    <property type="match status" value="1"/>
</dbReference>
<dbReference type="NCBIfam" id="NF005559">
    <property type="entry name" value="PRK07231.1"/>
    <property type="match status" value="1"/>
</dbReference>
<sequence length="249" mass="27238">MGMKEKTVIVTGGANGIGKAIATMFAKNGANVAIVDMDAENGERLAEQLRAEGRHAAFVKADVRWAAEIERFVKEAADRFGGIDYLINNAGVSRWKSPYELTVEEWDDVLATNLRSAFLASREAAKYMRRNVKGGAIVNIASTRALMSEPNSEAYAASKGGLIALTHALAVSLSQDRIRVNCISPGWIETGDYRQLRSIDHEQHPAGRVGQPDDIARACLYLCDEENDFITGTNLIIDGGMTRKMVYIE</sequence>
<name>A0ABU6BBT6_9BACL</name>
<accession>A0ABU6BBT6</accession>
<evidence type="ECO:0000256" key="3">
    <source>
        <dbReference type="ARBA" id="ARBA00023027"/>
    </source>
</evidence>
<dbReference type="Proteomes" id="UP000029267">
    <property type="component" value="Unassembled WGS sequence"/>
</dbReference>
<dbReference type="Pfam" id="PF13561">
    <property type="entry name" value="adh_short_C2"/>
    <property type="match status" value="1"/>
</dbReference>
<evidence type="ECO:0000313" key="6">
    <source>
        <dbReference type="Proteomes" id="UP000029267"/>
    </source>
</evidence>
<dbReference type="PRINTS" id="PR00080">
    <property type="entry name" value="SDRFAMILY"/>
</dbReference>
<dbReference type="GO" id="GO:0016491">
    <property type="term" value="F:oxidoreductase activity"/>
    <property type="evidence" value="ECO:0007669"/>
    <property type="project" value="UniProtKB-KW"/>
</dbReference>
<keyword evidence="2 5" id="KW-0560">Oxidoreductase</keyword>
<dbReference type="InterPro" id="IPR002347">
    <property type="entry name" value="SDR_fam"/>
</dbReference>
<comment type="caution">
    <text evidence="5">The sequence shown here is derived from an EMBL/GenBank/DDBJ whole genome shotgun (WGS) entry which is preliminary data.</text>
</comment>
<proteinExistence type="inferred from homology"/>
<dbReference type="InterPro" id="IPR020904">
    <property type="entry name" value="Sc_DH/Rdtase_CS"/>
</dbReference>
<feature type="domain" description="Ketoreductase" evidence="4">
    <location>
        <begin position="6"/>
        <end position="190"/>
    </location>
</feature>
<evidence type="ECO:0000313" key="5">
    <source>
        <dbReference type="EMBL" id="MEB3749349.1"/>
    </source>
</evidence>
<dbReference type="RefSeq" id="WP_033017674.1">
    <property type="nucleotide sequence ID" value="NZ_JPYA02000001.1"/>
</dbReference>
<keyword evidence="6" id="KW-1185">Reference proteome</keyword>
<reference evidence="5 6" key="1">
    <citation type="journal article" date="2014" name="Genome Announc.">
        <title>Draft Genome Sequence of Geobacillus icigianus Strain G1w1T Isolated from Hot Springs in the Valley of Geysers, Kamchatka (Russian Federation).</title>
        <authorList>
            <person name="Bryanskaya A.V."/>
            <person name="Rozanov A.S."/>
            <person name="Logacheva M.D."/>
            <person name="Kotenko A.V."/>
            <person name="Peltek S.E."/>
        </authorList>
    </citation>
    <scope>NUCLEOTIDE SEQUENCE [LARGE SCALE GENOMIC DNA]</scope>
    <source>
        <strain evidence="5 6">G1w1</strain>
    </source>
</reference>
<protein>
    <submittedName>
        <fullName evidence="5">Dihydroanticapsin 7-dehydrogenase</fullName>
        <ecNumber evidence="5">1.1.1.385</ecNumber>
    </submittedName>
</protein>
<evidence type="ECO:0000259" key="4">
    <source>
        <dbReference type="SMART" id="SM00822"/>
    </source>
</evidence>
<dbReference type="PROSITE" id="PS00061">
    <property type="entry name" value="ADH_SHORT"/>
    <property type="match status" value="1"/>
</dbReference>
<dbReference type="EMBL" id="JPYA02000001">
    <property type="protein sequence ID" value="MEB3749349.1"/>
    <property type="molecule type" value="Genomic_DNA"/>
</dbReference>
<dbReference type="Gene3D" id="3.40.50.720">
    <property type="entry name" value="NAD(P)-binding Rossmann-like Domain"/>
    <property type="match status" value="1"/>
</dbReference>
<organism evidence="5 6">
    <name type="scientific">Geobacillus icigianus</name>
    <dbReference type="NCBI Taxonomy" id="1430331"/>
    <lineage>
        <taxon>Bacteria</taxon>
        <taxon>Bacillati</taxon>
        <taxon>Bacillota</taxon>
        <taxon>Bacilli</taxon>
        <taxon>Bacillales</taxon>
        <taxon>Anoxybacillaceae</taxon>
        <taxon>Geobacillus</taxon>
    </lineage>
</organism>
<evidence type="ECO:0000256" key="2">
    <source>
        <dbReference type="ARBA" id="ARBA00023002"/>
    </source>
</evidence>
<comment type="similarity">
    <text evidence="1">Belongs to the short-chain dehydrogenases/reductases (SDR) family.</text>
</comment>
<gene>
    <name evidence="5" type="ORF">EP10_000188</name>
</gene>
<dbReference type="InterPro" id="IPR057326">
    <property type="entry name" value="KR_dom"/>
</dbReference>
<evidence type="ECO:0000256" key="1">
    <source>
        <dbReference type="ARBA" id="ARBA00006484"/>
    </source>
</evidence>
<dbReference type="InterPro" id="IPR036291">
    <property type="entry name" value="NAD(P)-bd_dom_sf"/>
</dbReference>
<dbReference type="PRINTS" id="PR00081">
    <property type="entry name" value="GDHRDH"/>
</dbReference>
<dbReference type="PANTHER" id="PTHR24321:SF8">
    <property type="entry name" value="ESTRADIOL 17-BETA-DEHYDROGENASE 8-RELATED"/>
    <property type="match status" value="1"/>
</dbReference>
<keyword evidence="3" id="KW-0520">NAD</keyword>